<comment type="caution">
    <text evidence="2">The sequence shown here is derived from an EMBL/GenBank/DDBJ whole genome shotgun (WGS) entry which is preliminary data.</text>
</comment>
<dbReference type="OrthoDB" id="3685057at2"/>
<reference evidence="2 3" key="1">
    <citation type="submission" date="2019-02" db="EMBL/GenBank/DDBJ databases">
        <title>Deep-cultivation of Planctomycetes and their phenomic and genomic characterization uncovers novel biology.</title>
        <authorList>
            <person name="Wiegand S."/>
            <person name="Jogler M."/>
            <person name="Boedeker C."/>
            <person name="Pinto D."/>
            <person name="Vollmers J."/>
            <person name="Rivas-Marin E."/>
            <person name="Kohn T."/>
            <person name="Peeters S.H."/>
            <person name="Heuer A."/>
            <person name="Rast P."/>
            <person name="Oberbeckmann S."/>
            <person name="Bunk B."/>
            <person name="Jeske O."/>
            <person name="Meyerdierks A."/>
            <person name="Storesund J.E."/>
            <person name="Kallscheuer N."/>
            <person name="Luecker S."/>
            <person name="Lage O.M."/>
            <person name="Pohl T."/>
            <person name="Merkel B.J."/>
            <person name="Hornburger P."/>
            <person name="Mueller R.-W."/>
            <person name="Bruemmer F."/>
            <person name="Labrenz M."/>
            <person name="Spormann A.M."/>
            <person name="Op Den Camp H."/>
            <person name="Overmann J."/>
            <person name="Amann R."/>
            <person name="Jetten M.S.M."/>
            <person name="Mascher T."/>
            <person name="Medema M.H."/>
            <person name="Devos D.P."/>
            <person name="Kaster A.-K."/>
            <person name="Ovreas L."/>
            <person name="Rohde M."/>
            <person name="Galperin M.Y."/>
            <person name="Jogler C."/>
        </authorList>
    </citation>
    <scope>NUCLEOTIDE SEQUENCE [LARGE SCALE GENOMIC DNA]</scope>
    <source>
        <strain evidence="2 3">KOR34</strain>
    </source>
</reference>
<dbReference type="Proteomes" id="UP000316714">
    <property type="component" value="Unassembled WGS sequence"/>
</dbReference>
<evidence type="ECO:0000256" key="1">
    <source>
        <dbReference type="SAM" id="MobiDB-lite"/>
    </source>
</evidence>
<dbReference type="EMBL" id="SIHJ01000001">
    <property type="protein sequence ID" value="TWT38146.1"/>
    <property type="molecule type" value="Genomic_DNA"/>
</dbReference>
<dbReference type="RefSeq" id="WP_146565454.1">
    <property type="nucleotide sequence ID" value="NZ_SIHJ01000001.1"/>
</dbReference>
<sequence length="188" mass="21659">MTTQIKDSISYDQFEYGIVGFYGEGLFVPSSQNIEVQTASSDCWRGFHCRYIIRNDQLFLYEVTLGLSEQDRRLIQQGRGPSVFARPICLCNGDEQSWSEGQLHPCQFREQYGVSGLEELTPFTGGLLLARDFVWERHEDLNFHPAFQYRTVIEIRVEKGVVIESTSHADPHDASPTPDFSRYSYHSY</sequence>
<keyword evidence="3" id="KW-1185">Reference proteome</keyword>
<proteinExistence type="predicted"/>
<organism evidence="2 3">
    <name type="scientific">Posidoniimonas corsicana</name>
    <dbReference type="NCBI Taxonomy" id="1938618"/>
    <lineage>
        <taxon>Bacteria</taxon>
        <taxon>Pseudomonadati</taxon>
        <taxon>Planctomycetota</taxon>
        <taxon>Planctomycetia</taxon>
        <taxon>Pirellulales</taxon>
        <taxon>Lacipirellulaceae</taxon>
        <taxon>Posidoniimonas</taxon>
    </lineage>
</organism>
<feature type="region of interest" description="Disordered" evidence="1">
    <location>
        <begin position="167"/>
        <end position="188"/>
    </location>
</feature>
<evidence type="ECO:0000313" key="2">
    <source>
        <dbReference type="EMBL" id="TWT38146.1"/>
    </source>
</evidence>
<evidence type="ECO:0000313" key="3">
    <source>
        <dbReference type="Proteomes" id="UP000316714"/>
    </source>
</evidence>
<name>A0A5C5VHT8_9BACT</name>
<accession>A0A5C5VHT8</accession>
<dbReference type="AlphaFoldDB" id="A0A5C5VHT8"/>
<protein>
    <submittedName>
        <fullName evidence="2">Uncharacterized protein</fullName>
    </submittedName>
</protein>
<gene>
    <name evidence="2" type="ORF">KOR34_31140</name>
</gene>